<protein>
    <submittedName>
        <fullName evidence="2">Uncharacterized protein</fullName>
    </submittedName>
</protein>
<keyword evidence="3" id="KW-1185">Reference proteome</keyword>
<name>A0ABT6QZM2_9BACL</name>
<keyword evidence="1" id="KW-1133">Transmembrane helix</keyword>
<organism evidence="2 3">
    <name type="scientific">Exiguobacterium antarcticum</name>
    <dbReference type="NCBI Taxonomy" id="132920"/>
    <lineage>
        <taxon>Bacteria</taxon>
        <taxon>Bacillati</taxon>
        <taxon>Bacillota</taxon>
        <taxon>Bacilli</taxon>
        <taxon>Bacillales</taxon>
        <taxon>Bacillales Family XII. Incertae Sedis</taxon>
        <taxon>Exiguobacterium</taxon>
    </lineage>
</organism>
<comment type="caution">
    <text evidence="2">The sequence shown here is derived from an EMBL/GenBank/DDBJ whole genome shotgun (WGS) entry which is preliminary data.</text>
</comment>
<dbReference type="EMBL" id="JASBQV010000004">
    <property type="protein sequence ID" value="MDI3234136.1"/>
    <property type="molecule type" value="Genomic_DNA"/>
</dbReference>
<evidence type="ECO:0000313" key="3">
    <source>
        <dbReference type="Proteomes" id="UP001243286"/>
    </source>
</evidence>
<evidence type="ECO:0000313" key="2">
    <source>
        <dbReference type="EMBL" id="MDI3234136.1"/>
    </source>
</evidence>
<dbReference type="RefSeq" id="WP_282354629.1">
    <property type="nucleotide sequence ID" value="NZ_JASBQV010000004.1"/>
</dbReference>
<keyword evidence="1" id="KW-0472">Membrane</keyword>
<dbReference type="Proteomes" id="UP001243286">
    <property type="component" value="Unassembled WGS sequence"/>
</dbReference>
<proteinExistence type="predicted"/>
<gene>
    <name evidence="2" type="ORF">QK289_03875</name>
</gene>
<feature type="transmembrane region" description="Helical" evidence="1">
    <location>
        <begin position="40"/>
        <end position="61"/>
    </location>
</feature>
<sequence length="74" mass="8502">NCIRGLLGRSVALNLTNRRIKKPFPKCNQFKPSLQIEIDYQSFSVILIMCLITSLCEALIFERMSIKNKSNDIL</sequence>
<accession>A0ABT6QZM2</accession>
<evidence type="ECO:0000256" key="1">
    <source>
        <dbReference type="SAM" id="Phobius"/>
    </source>
</evidence>
<reference evidence="2 3" key="1">
    <citation type="submission" date="2023-04" db="EMBL/GenBank/DDBJ databases">
        <title>Antarctic isolates genomes.</title>
        <authorList>
            <person name="Dimov S.G."/>
        </authorList>
    </citation>
    <scope>NUCLEOTIDE SEQUENCE [LARGE SCALE GENOMIC DNA]</scope>
    <source>
        <strain evidence="2 3">AL19</strain>
    </source>
</reference>
<keyword evidence="1" id="KW-0812">Transmembrane</keyword>
<feature type="non-terminal residue" evidence="2">
    <location>
        <position position="1"/>
    </location>
</feature>